<evidence type="ECO:0000256" key="4">
    <source>
        <dbReference type="ARBA" id="ARBA00022553"/>
    </source>
</evidence>
<gene>
    <name evidence="14" type="ORF">FC92_GL001893</name>
</gene>
<evidence type="ECO:0000313" key="15">
    <source>
        <dbReference type="Proteomes" id="UP000051448"/>
    </source>
</evidence>
<dbReference type="InterPro" id="IPR036097">
    <property type="entry name" value="HisK_dim/P_sf"/>
</dbReference>
<evidence type="ECO:0000256" key="11">
    <source>
        <dbReference type="SAM" id="Phobius"/>
    </source>
</evidence>
<name>A0A0R1MHJ3_9LACO</name>
<dbReference type="PANTHER" id="PTHR45436:SF5">
    <property type="entry name" value="SENSOR HISTIDINE KINASE TRCS"/>
    <property type="match status" value="1"/>
</dbReference>
<dbReference type="EMBL" id="AZDX01000006">
    <property type="protein sequence ID" value="KRL07504.1"/>
    <property type="molecule type" value="Genomic_DNA"/>
</dbReference>
<dbReference type="PATRIC" id="fig|1423759.3.peg.1977"/>
<accession>A0A0R1MHJ3</accession>
<keyword evidence="10 11" id="KW-0472">Membrane</keyword>
<evidence type="ECO:0000256" key="7">
    <source>
        <dbReference type="ARBA" id="ARBA00022777"/>
    </source>
</evidence>
<dbReference type="PROSITE" id="PS50885">
    <property type="entry name" value="HAMP"/>
    <property type="match status" value="1"/>
</dbReference>
<feature type="transmembrane region" description="Helical" evidence="11">
    <location>
        <begin position="167"/>
        <end position="186"/>
    </location>
</feature>
<reference evidence="14 15" key="1">
    <citation type="journal article" date="2015" name="Genome Announc.">
        <title>Expanding the biotechnology potential of lactobacilli through comparative genomics of 213 strains and associated genera.</title>
        <authorList>
            <person name="Sun Z."/>
            <person name="Harris H.M."/>
            <person name="McCann A."/>
            <person name="Guo C."/>
            <person name="Argimon S."/>
            <person name="Zhang W."/>
            <person name="Yang X."/>
            <person name="Jeffery I.B."/>
            <person name="Cooney J.C."/>
            <person name="Kagawa T.F."/>
            <person name="Liu W."/>
            <person name="Song Y."/>
            <person name="Salvetti E."/>
            <person name="Wrobel A."/>
            <person name="Rasinkangas P."/>
            <person name="Parkhill J."/>
            <person name="Rea M.C."/>
            <person name="O'Sullivan O."/>
            <person name="Ritari J."/>
            <person name="Douillard F.P."/>
            <person name="Paul Ross R."/>
            <person name="Yang R."/>
            <person name="Briner A.E."/>
            <person name="Felis G.E."/>
            <person name="de Vos W.M."/>
            <person name="Barrangou R."/>
            <person name="Klaenhammer T.R."/>
            <person name="Caufield P.W."/>
            <person name="Cui Y."/>
            <person name="Zhang H."/>
            <person name="O'Toole P.W."/>
        </authorList>
    </citation>
    <scope>NUCLEOTIDE SEQUENCE [LARGE SCALE GENOMIC DNA]</scope>
    <source>
        <strain evidence="14 15">DSM 19519</strain>
    </source>
</reference>
<comment type="subcellular location">
    <subcellularLocation>
        <location evidence="2">Membrane</location>
    </subcellularLocation>
</comment>
<dbReference type="Pfam" id="PF02518">
    <property type="entry name" value="HATPase_c"/>
    <property type="match status" value="1"/>
</dbReference>
<dbReference type="AlphaFoldDB" id="A0A0R1MHJ3"/>
<dbReference type="InterPro" id="IPR050428">
    <property type="entry name" value="TCS_sensor_his_kinase"/>
</dbReference>
<dbReference type="InterPro" id="IPR003660">
    <property type="entry name" value="HAMP_dom"/>
</dbReference>
<feature type="domain" description="HAMP" evidence="13">
    <location>
        <begin position="191"/>
        <end position="246"/>
    </location>
</feature>
<proteinExistence type="predicted"/>
<evidence type="ECO:0000256" key="10">
    <source>
        <dbReference type="ARBA" id="ARBA00023136"/>
    </source>
</evidence>
<comment type="caution">
    <text evidence="14">The sequence shown here is derived from an EMBL/GenBank/DDBJ whole genome shotgun (WGS) entry which is preliminary data.</text>
</comment>
<evidence type="ECO:0000256" key="1">
    <source>
        <dbReference type="ARBA" id="ARBA00000085"/>
    </source>
</evidence>
<evidence type="ECO:0000259" key="13">
    <source>
        <dbReference type="PROSITE" id="PS50885"/>
    </source>
</evidence>
<dbReference type="Gene3D" id="1.10.287.130">
    <property type="match status" value="1"/>
</dbReference>
<dbReference type="FunFam" id="1.10.287.130:FF:000001">
    <property type="entry name" value="Two-component sensor histidine kinase"/>
    <property type="match status" value="1"/>
</dbReference>
<evidence type="ECO:0000256" key="3">
    <source>
        <dbReference type="ARBA" id="ARBA00012438"/>
    </source>
</evidence>
<keyword evidence="7 14" id="KW-0418">Kinase</keyword>
<dbReference type="SMART" id="SM00304">
    <property type="entry name" value="HAMP"/>
    <property type="match status" value="1"/>
</dbReference>
<keyword evidence="6 11" id="KW-0812">Transmembrane</keyword>
<evidence type="ECO:0000259" key="12">
    <source>
        <dbReference type="PROSITE" id="PS50109"/>
    </source>
</evidence>
<evidence type="ECO:0000256" key="9">
    <source>
        <dbReference type="ARBA" id="ARBA00023012"/>
    </source>
</evidence>
<dbReference type="CDD" id="cd06225">
    <property type="entry name" value="HAMP"/>
    <property type="match status" value="1"/>
</dbReference>
<dbReference type="SUPFAM" id="SSF47384">
    <property type="entry name" value="Homodimeric domain of signal transducing histidine kinase"/>
    <property type="match status" value="1"/>
</dbReference>
<evidence type="ECO:0000256" key="8">
    <source>
        <dbReference type="ARBA" id="ARBA00022989"/>
    </source>
</evidence>
<dbReference type="PANTHER" id="PTHR45436">
    <property type="entry name" value="SENSOR HISTIDINE KINASE YKOH"/>
    <property type="match status" value="1"/>
</dbReference>
<dbReference type="PROSITE" id="PS50109">
    <property type="entry name" value="HIS_KIN"/>
    <property type="match status" value="1"/>
</dbReference>
<dbReference type="InterPro" id="IPR005467">
    <property type="entry name" value="His_kinase_dom"/>
</dbReference>
<protein>
    <recommendedName>
        <fullName evidence="3">histidine kinase</fullName>
        <ecNumber evidence="3">2.7.13.3</ecNumber>
    </recommendedName>
</protein>
<dbReference type="Pfam" id="PF00672">
    <property type="entry name" value="HAMP"/>
    <property type="match status" value="1"/>
</dbReference>
<dbReference type="InterPro" id="IPR003594">
    <property type="entry name" value="HATPase_dom"/>
</dbReference>
<dbReference type="PRINTS" id="PR00344">
    <property type="entry name" value="BCTRLSENSOR"/>
</dbReference>
<dbReference type="GO" id="GO:0000155">
    <property type="term" value="F:phosphorelay sensor kinase activity"/>
    <property type="evidence" value="ECO:0007669"/>
    <property type="project" value="InterPro"/>
</dbReference>
<dbReference type="InterPro" id="IPR003661">
    <property type="entry name" value="HisK_dim/P_dom"/>
</dbReference>
<sequence length="465" mass="52960">MKAKKMKIKTMRPKIKKEQNSDSIMLRSFLLLITAIIVSFSIITVVAVGHQLLETSRMTSNNIIKSLERTVIDGDRDWKQWRFNSTLNTSTSYVHVRNSRQDAKTKNYYSPDAKSLLKIKPQKFFLIHGLYYRPKIGFLLYNTGHAKGIHYSLWIKLDSQLKILERVIIITAIVLVLTLLTLPLYIRLIAQRLTGPLSQLTKSAEAISVKKTQTTDKLPIPATPTEVKQLAASFNHLLTNLYDKTEKEKIFVSNAAHELRTPIATIQSHVQLIQRHGHDHPEIVQDSLDYIYQEAEQTTKLIEELLTLSRADKMTLTLQKYDISQSLQKLAEEMNLLFPQQIITDIPTKIVITGHQKSIEQILIILLNNASKYSPQDSVIELTLERNSNGLIIKVADQGRGITEQDKKHIFERFYRADDIRGSITGTGLGLAIAQQLALLNHVTLKVANNQTRGTVFSLEFRINF</sequence>
<feature type="domain" description="Histidine kinase" evidence="12">
    <location>
        <begin position="254"/>
        <end position="465"/>
    </location>
</feature>
<dbReference type="STRING" id="1423759.FC92_GL001893"/>
<dbReference type="GO" id="GO:0005886">
    <property type="term" value="C:plasma membrane"/>
    <property type="evidence" value="ECO:0007669"/>
    <property type="project" value="TreeGrafter"/>
</dbReference>
<evidence type="ECO:0000256" key="2">
    <source>
        <dbReference type="ARBA" id="ARBA00004370"/>
    </source>
</evidence>
<dbReference type="Proteomes" id="UP000051448">
    <property type="component" value="Unassembled WGS sequence"/>
</dbReference>
<evidence type="ECO:0000256" key="6">
    <source>
        <dbReference type="ARBA" id="ARBA00022692"/>
    </source>
</evidence>
<evidence type="ECO:0000313" key="14">
    <source>
        <dbReference type="EMBL" id="KRL07504.1"/>
    </source>
</evidence>
<evidence type="ECO:0000256" key="5">
    <source>
        <dbReference type="ARBA" id="ARBA00022679"/>
    </source>
</evidence>
<keyword evidence="9" id="KW-0902">Two-component regulatory system</keyword>
<dbReference type="CDD" id="cd00075">
    <property type="entry name" value="HATPase"/>
    <property type="match status" value="1"/>
</dbReference>
<dbReference type="SUPFAM" id="SSF55874">
    <property type="entry name" value="ATPase domain of HSP90 chaperone/DNA topoisomerase II/histidine kinase"/>
    <property type="match status" value="1"/>
</dbReference>
<dbReference type="InterPro" id="IPR004358">
    <property type="entry name" value="Sig_transdc_His_kin-like_C"/>
</dbReference>
<keyword evidence="4" id="KW-0597">Phosphoprotein</keyword>
<dbReference type="SMART" id="SM00388">
    <property type="entry name" value="HisKA"/>
    <property type="match status" value="1"/>
</dbReference>
<keyword evidence="15" id="KW-1185">Reference proteome</keyword>
<dbReference type="Gene3D" id="3.30.565.10">
    <property type="entry name" value="Histidine kinase-like ATPase, C-terminal domain"/>
    <property type="match status" value="1"/>
</dbReference>
<keyword evidence="8 11" id="KW-1133">Transmembrane helix</keyword>
<dbReference type="Gene3D" id="6.10.340.10">
    <property type="match status" value="1"/>
</dbReference>
<dbReference type="InterPro" id="IPR036890">
    <property type="entry name" value="HATPase_C_sf"/>
</dbReference>
<dbReference type="SMART" id="SM00387">
    <property type="entry name" value="HATPase_c"/>
    <property type="match status" value="1"/>
</dbReference>
<dbReference type="CDD" id="cd00082">
    <property type="entry name" value="HisKA"/>
    <property type="match status" value="1"/>
</dbReference>
<organism evidence="14 15">
    <name type="scientific">Liquorilactobacillus hordei DSM 19519</name>
    <dbReference type="NCBI Taxonomy" id="1423759"/>
    <lineage>
        <taxon>Bacteria</taxon>
        <taxon>Bacillati</taxon>
        <taxon>Bacillota</taxon>
        <taxon>Bacilli</taxon>
        <taxon>Lactobacillales</taxon>
        <taxon>Lactobacillaceae</taxon>
        <taxon>Liquorilactobacillus</taxon>
    </lineage>
</organism>
<keyword evidence="5" id="KW-0808">Transferase</keyword>
<comment type="catalytic activity">
    <reaction evidence="1">
        <text>ATP + protein L-histidine = ADP + protein N-phospho-L-histidine.</text>
        <dbReference type="EC" id="2.7.13.3"/>
    </reaction>
</comment>
<dbReference type="EC" id="2.7.13.3" evidence="3"/>
<dbReference type="Pfam" id="PF00512">
    <property type="entry name" value="HisKA"/>
    <property type="match status" value="1"/>
</dbReference>